<organism evidence="1 2">
    <name type="scientific">Strongyloides papillosus</name>
    <name type="common">Intestinal threadworm</name>
    <dbReference type="NCBI Taxonomy" id="174720"/>
    <lineage>
        <taxon>Eukaryota</taxon>
        <taxon>Metazoa</taxon>
        <taxon>Ecdysozoa</taxon>
        <taxon>Nematoda</taxon>
        <taxon>Chromadorea</taxon>
        <taxon>Rhabditida</taxon>
        <taxon>Tylenchina</taxon>
        <taxon>Panagrolaimomorpha</taxon>
        <taxon>Strongyloidoidea</taxon>
        <taxon>Strongyloididae</taxon>
        <taxon>Strongyloides</taxon>
    </lineage>
</organism>
<dbReference type="WBParaSite" id="SPAL_0000618925.1">
    <property type="protein sequence ID" value="SPAL_0000618925.1"/>
    <property type="gene ID" value="SPAL_0000618925"/>
</dbReference>
<dbReference type="InterPro" id="IPR038479">
    <property type="entry name" value="Transthyretin-like_sf"/>
</dbReference>
<evidence type="ECO:0000313" key="1">
    <source>
        <dbReference type="Proteomes" id="UP000046392"/>
    </source>
</evidence>
<keyword evidence="1" id="KW-1185">Reference proteome</keyword>
<name>A0A0N5BJS1_STREA</name>
<proteinExistence type="predicted"/>
<protein>
    <submittedName>
        <fullName evidence="2">Transthyretin-like family-containing protein</fullName>
    </submittedName>
</protein>
<accession>A0A0N5BJS1</accession>
<reference evidence="2" key="1">
    <citation type="submission" date="2017-02" db="UniProtKB">
        <authorList>
            <consortium name="WormBaseParasite"/>
        </authorList>
    </citation>
    <scope>IDENTIFICATION</scope>
</reference>
<sequence>MVSFKTILIFLIIFIYKIVEARFRSVYSVGISGKLICSLRKTISNSALVTISKNPHVYVETNPIAKSYFSYGRFFNLIGYLKFFRPRHVYLKIIHDCYGSRGSRKRMLVITIPSNYLRKGYGILKLYQLYTVDLARMQGQSLYGSVKNSLKE</sequence>
<dbReference type="AlphaFoldDB" id="A0A0N5BJS1"/>
<dbReference type="Proteomes" id="UP000046392">
    <property type="component" value="Unplaced"/>
</dbReference>
<dbReference type="Gene3D" id="2.60.40.3330">
    <property type="match status" value="1"/>
</dbReference>
<evidence type="ECO:0000313" key="2">
    <source>
        <dbReference type="WBParaSite" id="SPAL_0000618925.1"/>
    </source>
</evidence>